<organism evidence="1 2">
    <name type="scientific">Thalassobaculum fulvum</name>
    <dbReference type="NCBI Taxonomy" id="1633335"/>
    <lineage>
        <taxon>Bacteria</taxon>
        <taxon>Pseudomonadati</taxon>
        <taxon>Pseudomonadota</taxon>
        <taxon>Alphaproteobacteria</taxon>
        <taxon>Rhodospirillales</taxon>
        <taxon>Thalassobaculaceae</taxon>
        <taxon>Thalassobaculum</taxon>
    </lineage>
</organism>
<accession>A0A918XR03</accession>
<dbReference type="EMBL" id="BMZS01000003">
    <property type="protein sequence ID" value="GHD47335.1"/>
    <property type="molecule type" value="Genomic_DNA"/>
</dbReference>
<reference evidence="1" key="2">
    <citation type="submission" date="2020-09" db="EMBL/GenBank/DDBJ databases">
        <authorList>
            <person name="Sun Q."/>
            <person name="Kim S."/>
        </authorList>
    </citation>
    <scope>NUCLEOTIDE SEQUENCE</scope>
    <source>
        <strain evidence="1">KCTC 42651</strain>
    </source>
</reference>
<protein>
    <submittedName>
        <fullName evidence="1">Uncharacterized protein</fullName>
    </submittedName>
</protein>
<gene>
    <name evidence="1" type="ORF">GCM10017083_17610</name>
</gene>
<proteinExistence type="predicted"/>
<evidence type="ECO:0000313" key="2">
    <source>
        <dbReference type="Proteomes" id="UP000630353"/>
    </source>
</evidence>
<comment type="caution">
    <text evidence="1">The sequence shown here is derived from an EMBL/GenBank/DDBJ whole genome shotgun (WGS) entry which is preliminary data.</text>
</comment>
<reference evidence="1" key="1">
    <citation type="journal article" date="2014" name="Int. J. Syst. Evol. Microbiol.">
        <title>Complete genome sequence of Corynebacterium casei LMG S-19264T (=DSM 44701T), isolated from a smear-ripened cheese.</title>
        <authorList>
            <consortium name="US DOE Joint Genome Institute (JGI-PGF)"/>
            <person name="Walter F."/>
            <person name="Albersmeier A."/>
            <person name="Kalinowski J."/>
            <person name="Ruckert C."/>
        </authorList>
    </citation>
    <scope>NUCLEOTIDE SEQUENCE</scope>
    <source>
        <strain evidence="1">KCTC 42651</strain>
    </source>
</reference>
<sequence>MARVALERALKKPGRVLTWHAGAGCRSHRTSDREDYYTVLPPELAAFLHRFGSDITEPEVLELFLDDMLHDLAVEEAEFDALHADDPLVPRMPAGAVLFEIRGYFQGCLEFYVTQHAAPPTDPFRRSPEPRWLILASPHVRSAERCAAAFDDLLDRCDGVARRHDLVLDLETVRDGFRTMLRRRPGSAPLPGLLPAGYRDSGSALRR</sequence>
<dbReference type="Proteomes" id="UP000630353">
    <property type="component" value="Unassembled WGS sequence"/>
</dbReference>
<keyword evidence="2" id="KW-1185">Reference proteome</keyword>
<evidence type="ECO:0000313" key="1">
    <source>
        <dbReference type="EMBL" id="GHD47335.1"/>
    </source>
</evidence>
<dbReference type="RefSeq" id="WP_189988561.1">
    <property type="nucleotide sequence ID" value="NZ_BMZS01000003.1"/>
</dbReference>
<dbReference type="AlphaFoldDB" id="A0A918XR03"/>
<name>A0A918XR03_9PROT</name>